<reference evidence="3 4" key="1">
    <citation type="submission" date="2019-06" db="EMBL/GenBank/DDBJ databases">
        <title>Whole genome shotgun sequence of Vibrio inusitatus NBRC 102082.</title>
        <authorList>
            <person name="Hosoyama A."/>
            <person name="Uohara A."/>
            <person name="Ohji S."/>
            <person name="Ichikawa N."/>
        </authorList>
    </citation>
    <scope>NUCLEOTIDE SEQUENCE [LARGE SCALE GENOMIC DNA]</scope>
    <source>
        <strain evidence="3 4">NBRC 102082</strain>
    </source>
</reference>
<dbReference type="InterPro" id="IPR029058">
    <property type="entry name" value="AB_hydrolase_fold"/>
</dbReference>
<protein>
    <submittedName>
        <fullName evidence="3">Lipoprotein</fullName>
    </submittedName>
</protein>
<evidence type="ECO:0000313" key="3">
    <source>
        <dbReference type="EMBL" id="GEA50943.1"/>
    </source>
</evidence>
<dbReference type="SUPFAM" id="SSF53474">
    <property type="entry name" value="alpha/beta-Hydrolases"/>
    <property type="match status" value="1"/>
</dbReference>
<feature type="chain" id="PRO_5021384904" evidence="1">
    <location>
        <begin position="23"/>
        <end position="391"/>
    </location>
</feature>
<dbReference type="EMBL" id="BJLF01000007">
    <property type="protein sequence ID" value="GEA50943.1"/>
    <property type="molecule type" value="Genomic_DNA"/>
</dbReference>
<feature type="domain" description="Serine aminopeptidase S33" evidence="2">
    <location>
        <begin position="88"/>
        <end position="204"/>
    </location>
</feature>
<dbReference type="AlphaFoldDB" id="A0A4Y3HUU3"/>
<evidence type="ECO:0000256" key="1">
    <source>
        <dbReference type="SAM" id="SignalP"/>
    </source>
</evidence>
<dbReference type="Proteomes" id="UP000318717">
    <property type="component" value="Unassembled WGS sequence"/>
</dbReference>
<dbReference type="Gene3D" id="3.40.50.1820">
    <property type="entry name" value="alpha/beta hydrolase"/>
    <property type="match status" value="1"/>
</dbReference>
<comment type="caution">
    <text evidence="3">The sequence shown here is derived from an EMBL/GenBank/DDBJ whole genome shotgun (WGS) entry which is preliminary data.</text>
</comment>
<keyword evidence="3" id="KW-0449">Lipoprotein</keyword>
<dbReference type="InterPro" id="IPR022742">
    <property type="entry name" value="Hydrolase_4"/>
</dbReference>
<keyword evidence="1" id="KW-0732">Signal</keyword>
<evidence type="ECO:0000313" key="4">
    <source>
        <dbReference type="Proteomes" id="UP000318717"/>
    </source>
</evidence>
<dbReference type="Pfam" id="PF12146">
    <property type="entry name" value="Hydrolase_4"/>
    <property type="match status" value="1"/>
</dbReference>
<organism evidence="3 4">
    <name type="scientific">Vibrio inusitatus NBRC 102082</name>
    <dbReference type="NCBI Taxonomy" id="1219070"/>
    <lineage>
        <taxon>Bacteria</taxon>
        <taxon>Pseudomonadati</taxon>
        <taxon>Pseudomonadota</taxon>
        <taxon>Gammaproteobacteria</taxon>
        <taxon>Vibrionales</taxon>
        <taxon>Vibrionaceae</taxon>
        <taxon>Vibrio</taxon>
    </lineage>
</organism>
<evidence type="ECO:0000259" key="2">
    <source>
        <dbReference type="Pfam" id="PF12146"/>
    </source>
</evidence>
<name>A0A4Y3HUU3_9VIBR</name>
<keyword evidence="4" id="KW-1185">Reference proteome</keyword>
<proteinExistence type="predicted"/>
<accession>A0A4Y3HUU3</accession>
<gene>
    <name evidence="3" type="ORF">VIN01S_17470</name>
</gene>
<feature type="signal peptide" evidence="1">
    <location>
        <begin position="1"/>
        <end position="22"/>
    </location>
</feature>
<dbReference type="PROSITE" id="PS51257">
    <property type="entry name" value="PROKAR_LIPOPROTEIN"/>
    <property type="match status" value="1"/>
</dbReference>
<sequence>MMPKCNKLVLLPVIALTLTGCACEPENPQFIASESLHPYMQEDYQTYLAETQEWILENRIFLTDNKEIELSAVAPFELVPQNPNGQGILLVHGLGDSPFSYIDIAPDLAAQGYLVRVVLLPGHGTRAADLSLPELEDWQEKVAHHYQLLNDKVDGVWLGGFSTGANLVTALAYQQPTVKGLLLFSPAFKPRDSLAKFSPYASWFIDWESQKEEDNYTRYNSLHMNGAATYYKTSEVVRDFIDDASYDKPTFVMLSEADETIDSQYAVEQFSNKFTNNNSKLLWFGETQFKDQRITSYSMNLPQQKILSASHISLMFSPENPIYKRDGEIRLCFNEQPEGMPKDCSEVDSDQVWFAAFGDGEESQVRARISWNPYFDQSMQKMNRFLADNSN</sequence>